<proteinExistence type="predicted"/>
<reference evidence="4" key="1">
    <citation type="journal article" date="2009" name="Genome Res.">
        <title>Comparative genomic analyses of the human fungal pathogens Coccidioides and their relatives.</title>
        <authorList>
            <person name="Sharpton T.J."/>
            <person name="Stajich J.E."/>
            <person name="Rounsley S.D."/>
            <person name="Gardner M.J."/>
            <person name="Wortman J.R."/>
            <person name="Jordar V.S."/>
            <person name="Maiti R."/>
            <person name="Kodira C.D."/>
            <person name="Neafsey D.E."/>
            <person name="Zeng Q."/>
            <person name="Hung C.-Y."/>
            <person name="McMahan C."/>
            <person name="Muszewska A."/>
            <person name="Grynberg M."/>
            <person name="Mandel M.A."/>
            <person name="Kellner E.M."/>
            <person name="Barker B.M."/>
            <person name="Galgiani J.N."/>
            <person name="Orbach M.J."/>
            <person name="Kirkland T.N."/>
            <person name="Cole G.T."/>
            <person name="Henn M.R."/>
            <person name="Birren B.W."/>
            <person name="Taylor J.W."/>
        </authorList>
    </citation>
    <scope>NUCLEOTIDE SEQUENCE [LARGE SCALE GENOMIC DNA]</scope>
    <source>
        <strain evidence="4">UAMH 1704</strain>
    </source>
</reference>
<dbReference type="EMBL" id="CH476616">
    <property type="protein sequence ID" value="EEP79217.1"/>
    <property type="molecule type" value="Genomic_DNA"/>
</dbReference>
<feature type="transmembrane region" description="Helical" evidence="2">
    <location>
        <begin position="51"/>
        <end position="72"/>
    </location>
</feature>
<keyword evidence="2" id="KW-0812">Transmembrane</keyword>
<organism evidence="3 4">
    <name type="scientific">Uncinocarpus reesii (strain UAMH 1704)</name>
    <dbReference type="NCBI Taxonomy" id="336963"/>
    <lineage>
        <taxon>Eukaryota</taxon>
        <taxon>Fungi</taxon>
        <taxon>Dikarya</taxon>
        <taxon>Ascomycota</taxon>
        <taxon>Pezizomycotina</taxon>
        <taxon>Eurotiomycetes</taxon>
        <taxon>Eurotiomycetidae</taxon>
        <taxon>Onygenales</taxon>
        <taxon>Onygenaceae</taxon>
        <taxon>Uncinocarpus</taxon>
    </lineage>
</organism>
<accession>C4JMK5</accession>
<protein>
    <submittedName>
        <fullName evidence="3">Uncharacterized protein</fullName>
    </submittedName>
</protein>
<dbReference type="HOGENOM" id="CLU_2279532_0_0_1"/>
<dbReference type="KEGG" id="ure:UREG_04063"/>
<dbReference type="RefSeq" id="XP_002544546.1">
    <property type="nucleotide sequence ID" value="XM_002544500.1"/>
</dbReference>
<gene>
    <name evidence="3" type="ORF">UREG_04063</name>
</gene>
<keyword evidence="2" id="KW-1133">Transmembrane helix</keyword>
<keyword evidence="4" id="KW-1185">Reference proteome</keyword>
<evidence type="ECO:0000256" key="1">
    <source>
        <dbReference type="SAM" id="MobiDB-lite"/>
    </source>
</evidence>
<dbReference type="AlphaFoldDB" id="C4JMK5"/>
<evidence type="ECO:0000313" key="4">
    <source>
        <dbReference type="Proteomes" id="UP000002058"/>
    </source>
</evidence>
<dbReference type="InParanoid" id="C4JMK5"/>
<evidence type="ECO:0000313" key="3">
    <source>
        <dbReference type="EMBL" id="EEP79217.1"/>
    </source>
</evidence>
<dbReference type="Proteomes" id="UP000002058">
    <property type="component" value="Unassembled WGS sequence"/>
</dbReference>
<sequence>MRDAVPASSRSATTLTSSKSFSTASYSSITASPLLKPRSYSGDHGSKATTAVFLTIAAVLALTLVCALFVLWRWNRRRKSSAGLEPPKHIDGVKRISWFRNE</sequence>
<dbReference type="GeneID" id="8444035"/>
<feature type="compositionally biased region" description="Low complexity" evidence="1">
    <location>
        <begin position="8"/>
        <end position="26"/>
    </location>
</feature>
<feature type="region of interest" description="Disordered" evidence="1">
    <location>
        <begin position="1"/>
        <end position="26"/>
    </location>
</feature>
<keyword evidence="2" id="KW-0472">Membrane</keyword>
<evidence type="ECO:0000256" key="2">
    <source>
        <dbReference type="SAM" id="Phobius"/>
    </source>
</evidence>
<dbReference type="VEuPathDB" id="FungiDB:UREG_04063"/>
<name>C4JMK5_UNCRE</name>